<sequence length="109" mass="12052">MHLVNKEGLLLLARTALRAVHRDQTDETCAGSVSASHDPLPPEASRHFTFLPHRVRIFLSPPSSIPSSPPRLAHSTSNQGGSAKYTAREEVPLEQKCSNSRRKHQCFSL</sequence>
<feature type="region of interest" description="Disordered" evidence="1">
    <location>
        <begin position="61"/>
        <end position="109"/>
    </location>
</feature>
<dbReference type="AlphaFoldDB" id="A0A9W7X703"/>
<dbReference type="EMBL" id="MU630103">
    <property type="protein sequence ID" value="KAJ1254383.1"/>
    <property type="molecule type" value="Genomic_DNA"/>
</dbReference>
<name>A0A9W7X703_9POAL</name>
<dbReference type="Proteomes" id="UP001164776">
    <property type="component" value="Unassembled WGS sequence"/>
</dbReference>
<accession>A0A9W7X703</accession>
<comment type="caution">
    <text evidence="2">The sequence shown here is derived from an EMBL/GenBank/DDBJ whole genome shotgun (WGS) entry which is preliminary data.</text>
</comment>
<evidence type="ECO:0000313" key="3">
    <source>
        <dbReference type="Proteomes" id="UP001164776"/>
    </source>
</evidence>
<proteinExistence type="predicted"/>
<gene>
    <name evidence="2" type="ORF">BS78_K073100</name>
</gene>
<organism evidence="2 3">
    <name type="scientific">Paspalum vaginatum</name>
    <name type="common">seashore paspalum</name>
    <dbReference type="NCBI Taxonomy" id="158149"/>
    <lineage>
        <taxon>Eukaryota</taxon>
        <taxon>Viridiplantae</taxon>
        <taxon>Streptophyta</taxon>
        <taxon>Embryophyta</taxon>
        <taxon>Tracheophyta</taxon>
        <taxon>Spermatophyta</taxon>
        <taxon>Magnoliopsida</taxon>
        <taxon>Liliopsida</taxon>
        <taxon>Poales</taxon>
        <taxon>Poaceae</taxon>
        <taxon>PACMAD clade</taxon>
        <taxon>Panicoideae</taxon>
        <taxon>Andropogonodae</taxon>
        <taxon>Paspaleae</taxon>
        <taxon>Paspalinae</taxon>
        <taxon>Paspalum</taxon>
    </lineage>
</organism>
<feature type="compositionally biased region" description="Basic residues" evidence="1">
    <location>
        <begin position="99"/>
        <end position="109"/>
    </location>
</feature>
<protein>
    <submittedName>
        <fullName evidence="2">Uncharacterized protein</fullName>
    </submittedName>
</protein>
<reference evidence="2 3" key="1">
    <citation type="submission" date="2022-10" db="EMBL/GenBank/DDBJ databases">
        <title>WGS assembly of Paspalum vaginatum 540-79.</title>
        <authorList>
            <person name="Sun G."/>
            <person name="Wase N."/>
            <person name="Shu S."/>
            <person name="Jenkins J."/>
            <person name="Zhou B."/>
            <person name="Torres-Rodriguez J."/>
            <person name="Chen C."/>
            <person name="Sandor L."/>
            <person name="Plott C."/>
            <person name="Yoshinga Y."/>
            <person name="Daum C."/>
            <person name="Qi P."/>
            <person name="Barry K."/>
            <person name="Lipzen A."/>
            <person name="Berry L."/>
            <person name="Pedersen C."/>
            <person name="Gottilla T."/>
            <person name="Foltz A."/>
            <person name="Yu H."/>
            <person name="O'Malley R."/>
            <person name="Zhang C."/>
            <person name="Devos K."/>
            <person name="Sigmon B."/>
            <person name="Yu B."/>
            <person name="Obata T."/>
            <person name="Schmutz J."/>
            <person name="Schnable J."/>
        </authorList>
    </citation>
    <scope>NUCLEOTIDE SEQUENCE [LARGE SCALE GENOMIC DNA]</scope>
    <source>
        <strain evidence="3">cv. 540-79</strain>
    </source>
</reference>
<keyword evidence="3" id="KW-1185">Reference proteome</keyword>
<evidence type="ECO:0000256" key="1">
    <source>
        <dbReference type="SAM" id="MobiDB-lite"/>
    </source>
</evidence>
<evidence type="ECO:0000313" key="2">
    <source>
        <dbReference type="EMBL" id="KAJ1254383.1"/>
    </source>
</evidence>